<dbReference type="AlphaFoldDB" id="A0A927W6U5"/>
<feature type="domain" description="Polymerase/histidinol phosphatase N-terminal" evidence="1">
    <location>
        <begin position="5"/>
        <end position="79"/>
    </location>
</feature>
<organism evidence="2 3">
    <name type="scientific">Clostridium sulfidigenes</name>
    <dbReference type="NCBI Taxonomy" id="318464"/>
    <lineage>
        <taxon>Bacteria</taxon>
        <taxon>Bacillati</taxon>
        <taxon>Bacillota</taxon>
        <taxon>Clostridia</taxon>
        <taxon>Eubacteriales</taxon>
        <taxon>Clostridiaceae</taxon>
        <taxon>Clostridium</taxon>
    </lineage>
</organism>
<dbReference type="Gene3D" id="3.20.20.140">
    <property type="entry name" value="Metal-dependent hydrolases"/>
    <property type="match status" value="1"/>
</dbReference>
<evidence type="ECO:0000313" key="2">
    <source>
        <dbReference type="EMBL" id="MBE6059221.1"/>
    </source>
</evidence>
<dbReference type="Proteomes" id="UP000768462">
    <property type="component" value="Unassembled WGS sequence"/>
</dbReference>
<dbReference type="CDD" id="cd07437">
    <property type="entry name" value="PHP_HisPPase_Ycdx_like"/>
    <property type="match status" value="1"/>
</dbReference>
<dbReference type="InterPro" id="IPR050243">
    <property type="entry name" value="PHP_phosphatase"/>
</dbReference>
<dbReference type="InterPro" id="IPR004013">
    <property type="entry name" value="PHP_dom"/>
</dbReference>
<dbReference type="GO" id="GO:0008270">
    <property type="term" value="F:zinc ion binding"/>
    <property type="evidence" value="ECO:0007669"/>
    <property type="project" value="TreeGrafter"/>
</dbReference>
<dbReference type="InterPro" id="IPR003141">
    <property type="entry name" value="Pol/His_phosphatase_N"/>
</dbReference>
<reference evidence="2" key="1">
    <citation type="submission" date="2019-04" db="EMBL/GenBank/DDBJ databases">
        <title>Evolution of Biomass-Degrading Anaerobic Consortia Revealed by Metagenomics.</title>
        <authorList>
            <person name="Peng X."/>
        </authorList>
    </citation>
    <scope>NUCLEOTIDE SEQUENCE</scope>
    <source>
        <strain evidence="2">SIG254</strain>
    </source>
</reference>
<evidence type="ECO:0000313" key="3">
    <source>
        <dbReference type="Proteomes" id="UP000768462"/>
    </source>
</evidence>
<name>A0A927W6U5_9CLOT</name>
<dbReference type="Pfam" id="PF02811">
    <property type="entry name" value="PHP"/>
    <property type="match status" value="1"/>
</dbReference>
<dbReference type="SUPFAM" id="SSF89550">
    <property type="entry name" value="PHP domain-like"/>
    <property type="match status" value="1"/>
</dbReference>
<comment type="caution">
    <text evidence="2">The sequence shown here is derived from an EMBL/GenBank/DDBJ whole genome shotgun (WGS) entry which is preliminary data.</text>
</comment>
<gene>
    <name evidence="2" type="ORF">E7215_03465</name>
</gene>
<dbReference type="PANTHER" id="PTHR36928">
    <property type="entry name" value="PHOSPHATASE YCDX-RELATED"/>
    <property type="match status" value="1"/>
</dbReference>
<dbReference type="EMBL" id="SVCM01000040">
    <property type="protein sequence ID" value="MBE6059221.1"/>
    <property type="molecule type" value="Genomic_DNA"/>
</dbReference>
<protein>
    <submittedName>
        <fullName evidence="2">Phosphatase</fullName>
    </submittedName>
</protein>
<sequence length="237" mass="26913">MKALMDLHTHTISSGHAYSTLKENIEEARDKGLKVLGVSDHAISMPGTAHEYYFNNLKVIKDEIMGVRILKGIEANIMDYEGRIDVQEELALELDYVIASMHPPCVAPGTIEENTNALIKVMDNPYVKIIGHPDDSRFPLDYEKVVLAAKEKNMVFEMNNTSISPKSFRRNARENQITLLNLCKEHGVKIIMGSDAHIYYDVGEFSSCYELLKEIDFPEKLVLNFNMDSLEYILGKR</sequence>
<evidence type="ECO:0000259" key="1">
    <source>
        <dbReference type="SMART" id="SM00481"/>
    </source>
</evidence>
<dbReference type="NCBIfam" id="NF006702">
    <property type="entry name" value="PRK09248.1"/>
    <property type="match status" value="1"/>
</dbReference>
<proteinExistence type="predicted"/>
<dbReference type="InterPro" id="IPR016195">
    <property type="entry name" value="Pol/histidinol_Pase-like"/>
</dbReference>
<dbReference type="PANTHER" id="PTHR36928:SF1">
    <property type="entry name" value="PHOSPHATASE YCDX-RELATED"/>
    <property type="match status" value="1"/>
</dbReference>
<dbReference type="SMART" id="SM00481">
    <property type="entry name" value="POLIIIAc"/>
    <property type="match status" value="1"/>
</dbReference>
<accession>A0A927W6U5</accession>
<dbReference type="GO" id="GO:0005829">
    <property type="term" value="C:cytosol"/>
    <property type="evidence" value="ECO:0007669"/>
    <property type="project" value="TreeGrafter"/>
</dbReference>
<dbReference type="GO" id="GO:0042578">
    <property type="term" value="F:phosphoric ester hydrolase activity"/>
    <property type="evidence" value="ECO:0007669"/>
    <property type="project" value="TreeGrafter"/>
</dbReference>